<proteinExistence type="predicted"/>
<protein>
    <submittedName>
        <fullName evidence="2">Uncharacterized protein LOC107786932 isoform X1</fullName>
    </submittedName>
</protein>
<reference evidence="1" key="1">
    <citation type="journal article" date="2014" name="Nat. Commun.">
        <title>The tobacco genome sequence and its comparison with those of tomato and potato.</title>
        <authorList>
            <person name="Sierro N."/>
            <person name="Battey J.N."/>
            <person name="Ouadi S."/>
            <person name="Bakaher N."/>
            <person name="Bovet L."/>
            <person name="Willig A."/>
            <person name="Goepfert S."/>
            <person name="Peitsch M.C."/>
            <person name="Ivanov N.V."/>
        </authorList>
    </citation>
    <scope>NUCLEOTIDE SEQUENCE [LARGE SCALE GENOMIC DNA]</scope>
</reference>
<keyword evidence="1" id="KW-1185">Reference proteome</keyword>
<evidence type="ECO:0000313" key="1">
    <source>
        <dbReference type="Proteomes" id="UP000790787"/>
    </source>
</evidence>
<evidence type="ECO:0000313" key="2">
    <source>
        <dbReference type="RefSeq" id="XP_075077581.1"/>
    </source>
</evidence>
<name>A0AC58RXX1_TOBAC</name>
<sequence length="586" mass="67960">MQLKRRDTQSHISTRRRKVMLLSRRMRRQNFAKHSLFESPIVAVPEQATSSWDKTGFLKQTALTILESPSLAEKGTKHQACLTTLCDNLEKEKGILDTPIICETAASLQTCTTTVMDNLEKEKSILDPPIIRETGSTSGTSKLPLVCLNAVPIKGLHKLYIIIMSTICMPSCFVFLMILLTYSVHSRAKKVCLAAKEQRSDHVALKNVPHCQYCHAKRFEYESPGFCCNSGAIRLTSHKMPPELSELYFGNTEESENFRTYIRMYNNMFAFTSLGVKYDKELARRNCGIYTFRVQGQMYHFIDDLIPSNEKPRNLQLYFYDHDNELANRMACSTRINESIMKKLMDILKVNPYTIFLKSLLNVPQLSDFSIALKCHSPLDQRTYNLPSSSEVAALWLEENSTDISAPYIRIYTHSNGARLVHYYYGCYDPLQYPLLFPFSENGWHCRIKKIIQTNNVTKRRAYCEHEQLRSISNICSVDGFFDMEDESLQKEKRKRDTVSCREYYCYKFQIRDNETNEVIHCERIFQQFIVDIYIKLETQRLDSFSFNPDLFRIKVLQGLLDILRFGEREASKIGNKMFLPITFIG</sequence>
<dbReference type="Proteomes" id="UP000790787">
    <property type="component" value="Chromosome 9"/>
</dbReference>
<accession>A0AC58RXX1</accession>
<gene>
    <name evidence="2" type="primary">LOC107786932</name>
</gene>
<dbReference type="RefSeq" id="XP_075077581.1">
    <property type="nucleotide sequence ID" value="XM_075221480.1"/>
</dbReference>
<organism evidence="1 2">
    <name type="scientific">Nicotiana tabacum</name>
    <name type="common">Common tobacco</name>
    <dbReference type="NCBI Taxonomy" id="4097"/>
    <lineage>
        <taxon>Eukaryota</taxon>
        <taxon>Viridiplantae</taxon>
        <taxon>Streptophyta</taxon>
        <taxon>Embryophyta</taxon>
        <taxon>Tracheophyta</taxon>
        <taxon>Spermatophyta</taxon>
        <taxon>Magnoliopsida</taxon>
        <taxon>eudicotyledons</taxon>
        <taxon>Gunneridae</taxon>
        <taxon>Pentapetalae</taxon>
        <taxon>asterids</taxon>
        <taxon>lamiids</taxon>
        <taxon>Solanales</taxon>
        <taxon>Solanaceae</taxon>
        <taxon>Nicotianoideae</taxon>
        <taxon>Nicotianeae</taxon>
        <taxon>Nicotiana</taxon>
    </lineage>
</organism>
<reference evidence="2" key="2">
    <citation type="submission" date="2025-08" db="UniProtKB">
        <authorList>
            <consortium name="RefSeq"/>
        </authorList>
    </citation>
    <scope>IDENTIFICATION</scope>
    <source>
        <tissue evidence="2">Leaf</tissue>
    </source>
</reference>